<proteinExistence type="predicted"/>
<name>A0A7T4WEQ5_9PROT</name>
<dbReference type="RefSeq" id="WP_198660878.1">
    <property type="nucleotide sequence ID" value="NZ_CP059488.1"/>
</dbReference>
<evidence type="ECO:0008006" key="3">
    <source>
        <dbReference type="Google" id="ProtNLM"/>
    </source>
</evidence>
<sequence>MILTQGLTLQEAAQRITVPRGTLAGWVAARVVGGRWAPLGRVLWQSWGWKNKQLRKELAQMRMERDIVKKAAAYFARESLQGTRL</sequence>
<gene>
    <name evidence="1" type="ORF">H2515_02785</name>
</gene>
<dbReference type="AlphaFoldDB" id="A0A7T4WEQ5"/>
<accession>A0A7T4WEQ5</accession>
<protein>
    <recommendedName>
        <fullName evidence="3">Transposase</fullName>
    </recommendedName>
</protein>
<evidence type="ECO:0000313" key="1">
    <source>
        <dbReference type="EMBL" id="QQD73264.1"/>
    </source>
</evidence>
<reference evidence="1 2" key="1">
    <citation type="submission" date="2020-07" db="EMBL/GenBank/DDBJ databases">
        <title>Complete genome sequence analysis of Acidithiobacillus ferrivorans XJFY6S-08 reveals extreme environmental adaptation to alpine acid mine drainage.</title>
        <authorList>
            <person name="Yan L."/>
            <person name="Ni Y."/>
        </authorList>
    </citation>
    <scope>NUCLEOTIDE SEQUENCE [LARGE SCALE GENOMIC DNA]</scope>
    <source>
        <strain evidence="1 2">XJFY6S-08</strain>
    </source>
</reference>
<organism evidence="1 2">
    <name type="scientific">Acidithiobacillus ferrivorans</name>
    <dbReference type="NCBI Taxonomy" id="160808"/>
    <lineage>
        <taxon>Bacteria</taxon>
        <taxon>Pseudomonadati</taxon>
        <taxon>Pseudomonadota</taxon>
        <taxon>Acidithiobacillia</taxon>
        <taxon>Acidithiobacillales</taxon>
        <taxon>Acidithiobacillaceae</taxon>
        <taxon>Acidithiobacillus</taxon>
    </lineage>
</organism>
<dbReference type="InterPro" id="IPR009057">
    <property type="entry name" value="Homeodomain-like_sf"/>
</dbReference>
<dbReference type="SUPFAM" id="SSF46689">
    <property type="entry name" value="Homeodomain-like"/>
    <property type="match status" value="1"/>
</dbReference>
<dbReference type="EMBL" id="CP059488">
    <property type="protein sequence ID" value="QQD73264.1"/>
    <property type="molecule type" value="Genomic_DNA"/>
</dbReference>
<evidence type="ECO:0000313" key="2">
    <source>
        <dbReference type="Proteomes" id="UP000595420"/>
    </source>
</evidence>
<dbReference type="Proteomes" id="UP000595420">
    <property type="component" value="Chromosome"/>
</dbReference>